<reference evidence="2 3" key="1">
    <citation type="submission" date="2022-08" db="EMBL/GenBank/DDBJ databases">
        <title>Genome Sequence of the sulphate-reducing bacterium, Pseudodesulfovibrio sp. SYK.</title>
        <authorList>
            <person name="Kondo R."/>
            <person name="Kataoka T."/>
        </authorList>
    </citation>
    <scope>NUCLEOTIDE SEQUENCE [LARGE SCALE GENOMIC DNA]</scope>
    <source>
        <strain evidence="2 3">SYK</strain>
    </source>
</reference>
<feature type="transmembrane region" description="Helical" evidence="1">
    <location>
        <begin position="131"/>
        <end position="152"/>
    </location>
</feature>
<name>A0ABM8AY04_9BACT</name>
<keyword evidence="1" id="KW-0472">Membrane</keyword>
<keyword evidence="3" id="KW-1185">Reference proteome</keyword>
<feature type="transmembrane region" description="Helical" evidence="1">
    <location>
        <begin position="172"/>
        <end position="197"/>
    </location>
</feature>
<dbReference type="EMBL" id="AP026709">
    <property type="protein sequence ID" value="BDQ36378.1"/>
    <property type="molecule type" value="Genomic_DNA"/>
</dbReference>
<protein>
    <recommendedName>
        <fullName evidence="4">Cytochrome c domain-containing protein</fullName>
    </recommendedName>
</protein>
<feature type="transmembrane region" description="Helical" evidence="1">
    <location>
        <begin position="239"/>
        <end position="257"/>
    </location>
</feature>
<gene>
    <name evidence="2" type="ORF">SYK_07380</name>
</gene>
<dbReference type="Proteomes" id="UP001317742">
    <property type="component" value="Chromosome"/>
</dbReference>
<accession>A0ABM8AY04</accession>
<sequence>MLTCSDDYQIPISMKISYRILIVLVMVMFSFPVANAFALQIEPSTLQERCVVCHTADRICVNLGKGENFWGPTVKRMASNGAKVSDDEIAAFSILLSGQIQTVTQILNCVSTQKADTVVFSSQKMPIFVSLGHPIFMTLALFLSFWVAWQGINRVRISLFKHKVQFNWKGHVRYGIIVMSTWFFGMIAGGIMAKLIYGATGMTGDHRTIAMIMLPLILFGEGSGLYMKFKKAPRKILPIFHGVNNLVLVLLAFMQLYTGFNLVRGLF</sequence>
<dbReference type="InterPro" id="IPR036909">
    <property type="entry name" value="Cyt_c-like_dom_sf"/>
</dbReference>
<proteinExistence type="predicted"/>
<evidence type="ECO:0000313" key="3">
    <source>
        <dbReference type="Proteomes" id="UP001317742"/>
    </source>
</evidence>
<evidence type="ECO:0000256" key="1">
    <source>
        <dbReference type="SAM" id="Phobius"/>
    </source>
</evidence>
<dbReference type="Gene3D" id="1.10.760.10">
    <property type="entry name" value="Cytochrome c-like domain"/>
    <property type="match status" value="1"/>
</dbReference>
<evidence type="ECO:0000313" key="2">
    <source>
        <dbReference type="EMBL" id="BDQ36378.1"/>
    </source>
</evidence>
<feature type="transmembrane region" description="Helical" evidence="1">
    <location>
        <begin position="209"/>
        <end position="227"/>
    </location>
</feature>
<feature type="transmembrane region" description="Helical" evidence="1">
    <location>
        <begin position="20"/>
        <end position="39"/>
    </location>
</feature>
<keyword evidence="1" id="KW-0812">Transmembrane</keyword>
<keyword evidence="1" id="KW-1133">Transmembrane helix</keyword>
<evidence type="ECO:0008006" key="4">
    <source>
        <dbReference type="Google" id="ProtNLM"/>
    </source>
</evidence>
<organism evidence="2 3">
    <name type="scientific">Pseudodesulfovibrio nedwellii</name>
    <dbReference type="NCBI Taxonomy" id="2973072"/>
    <lineage>
        <taxon>Bacteria</taxon>
        <taxon>Pseudomonadati</taxon>
        <taxon>Thermodesulfobacteriota</taxon>
        <taxon>Desulfovibrionia</taxon>
        <taxon>Desulfovibrionales</taxon>
        <taxon>Desulfovibrionaceae</taxon>
    </lineage>
</organism>